<keyword evidence="13 18" id="KW-0472">Membrane</keyword>
<evidence type="ECO:0000256" key="11">
    <source>
        <dbReference type="ARBA" id="ARBA00023002"/>
    </source>
</evidence>
<keyword evidence="7" id="KW-0732">Signal</keyword>
<evidence type="ECO:0000256" key="4">
    <source>
        <dbReference type="ARBA" id="ARBA00022475"/>
    </source>
</evidence>
<feature type="transmembrane region" description="Helical" evidence="18">
    <location>
        <begin position="259"/>
        <end position="283"/>
    </location>
</feature>
<comment type="caution">
    <text evidence="18">Lacks conserved residue(s) required for the propagation of feature annotation.</text>
</comment>
<dbReference type="Pfam" id="PF11412">
    <property type="entry name" value="DsbD_N"/>
    <property type="match status" value="1"/>
</dbReference>
<evidence type="ECO:0000256" key="7">
    <source>
        <dbReference type="ARBA" id="ARBA00022729"/>
    </source>
</evidence>
<comment type="subcellular location">
    <subcellularLocation>
        <location evidence="1 18">Cell inner membrane</location>
        <topology evidence="1 18">Multi-pass membrane protein</topology>
    </subcellularLocation>
</comment>
<keyword evidence="21" id="KW-1185">Reference proteome</keyword>
<feature type="domain" description="Thioredoxin" evidence="19">
    <location>
        <begin position="548"/>
        <end position="683"/>
    </location>
</feature>
<dbReference type="InterPro" id="IPR028250">
    <property type="entry name" value="DsbDN"/>
</dbReference>
<feature type="transmembrane region" description="Helical" evidence="18">
    <location>
        <begin position="339"/>
        <end position="359"/>
    </location>
</feature>
<evidence type="ECO:0000313" key="21">
    <source>
        <dbReference type="Proteomes" id="UP001057498"/>
    </source>
</evidence>
<evidence type="ECO:0000256" key="1">
    <source>
        <dbReference type="ARBA" id="ARBA00004429"/>
    </source>
</evidence>
<dbReference type="InterPro" id="IPR036929">
    <property type="entry name" value="DsbDN_sf"/>
</dbReference>
<dbReference type="InterPro" id="IPR035671">
    <property type="entry name" value="DsbD_gamma"/>
</dbReference>
<evidence type="ECO:0000256" key="5">
    <source>
        <dbReference type="ARBA" id="ARBA00022519"/>
    </source>
</evidence>
<feature type="disulfide bond" description="Redox-active" evidence="18">
    <location>
        <begin position="278"/>
        <end position="400"/>
    </location>
</feature>
<evidence type="ECO:0000259" key="19">
    <source>
        <dbReference type="PROSITE" id="PS51352"/>
    </source>
</evidence>
<keyword evidence="3 18" id="KW-0813">Transport</keyword>
<dbReference type="HAMAP" id="MF_00399">
    <property type="entry name" value="DbsD"/>
    <property type="match status" value="1"/>
</dbReference>
<dbReference type="InterPro" id="IPR013766">
    <property type="entry name" value="Thioredoxin_domain"/>
</dbReference>
<dbReference type="PROSITE" id="PS51352">
    <property type="entry name" value="THIOREDOXIN_2"/>
    <property type="match status" value="1"/>
</dbReference>
<gene>
    <name evidence="18" type="primary">dsbD</name>
    <name evidence="20" type="ORF">CATMQ487_33990</name>
</gene>
<dbReference type="SUPFAM" id="SSF74863">
    <property type="entry name" value="Thiol:disulfide interchange protein DsbD, N-terminal domain (DsbD-alpha)"/>
    <property type="match status" value="1"/>
</dbReference>
<evidence type="ECO:0000256" key="14">
    <source>
        <dbReference type="ARBA" id="ARBA00023157"/>
    </source>
</evidence>
<dbReference type="Pfam" id="PF02683">
    <property type="entry name" value="DsbD_TM"/>
    <property type="match status" value="1"/>
</dbReference>
<keyword evidence="10 18" id="KW-1133">Transmembrane helix</keyword>
<dbReference type="EC" id="1.8.1.8" evidence="18"/>
<dbReference type="PANTHER" id="PTHR32234">
    <property type="entry name" value="THIOL:DISULFIDE INTERCHANGE PROTEIN DSBD"/>
    <property type="match status" value="1"/>
</dbReference>
<dbReference type="PANTHER" id="PTHR32234:SF0">
    <property type="entry name" value="THIOL:DISULFIDE INTERCHANGE PROTEIN DSBD"/>
    <property type="match status" value="1"/>
</dbReference>
<proteinExistence type="inferred from homology"/>
<keyword evidence="11 18" id="KW-0560">Oxidoreductase</keyword>
<evidence type="ECO:0000256" key="10">
    <source>
        <dbReference type="ARBA" id="ARBA00022989"/>
    </source>
</evidence>
<dbReference type="RefSeq" id="WP_428985526.1">
    <property type="nucleotide sequence ID" value="NZ_AP025730.1"/>
</dbReference>
<evidence type="ECO:0000313" key="20">
    <source>
        <dbReference type="EMBL" id="BDI06429.1"/>
    </source>
</evidence>
<feature type="disulfide bond" description="Redox-active" evidence="18">
    <location>
        <begin position="598"/>
        <end position="601"/>
    </location>
</feature>
<comment type="catalytic activity">
    <reaction evidence="16 18">
        <text>[protein]-dithiol + NAD(+) = [protein]-disulfide + NADH + H(+)</text>
        <dbReference type="Rhea" id="RHEA:18749"/>
        <dbReference type="Rhea" id="RHEA-COMP:10593"/>
        <dbReference type="Rhea" id="RHEA-COMP:10594"/>
        <dbReference type="ChEBI" id="CHEBI:15378"/>
        <dbReference type="ChEBI" id="CHEBI:29950"/>
        <dbReference type="ChEBI" id="CHEBI:50058"/>
        <dbReference type="ChEBI" id="CHEBI:57540"/>
        <dbReference type="ChEBI" id="CHEBI:57945"/>
        <dbReference type="EC" id="1.8.1.8"/>
    </reaction>
</comment>
<keyword evidence="9 18" id="KW-0249">Electron transport</keyword>
<keyword evidence="15 18" id="KW-0676">Redox-active center</keyword>
<feature type="transmembrane region" description="Helical" evidence="18">
    <location>
        <begin position="461"/>
        <end position="492"/>
    </location>
</feature>
<feature type="transmembrane region" description="Helical" evidence="18">
    <location>
        <begin position="386"/>
        <end position="411"/>
    </location>
</feature>
<dbReference type="InterPro" id="IPR036249">
    <property type="entry name" value="Thioredoxin-like_sf"/>
</dbReference>
<dbReference type="EMBL" id="AP025730">
    <property type="protein sequence ID" value="BDI06429.1"/>
    <property type="molecule type" value="Genomic_DNA"/>
</dbReference>
<evidence type="ECO:0000256" key="15">
    <source>
        <dbReference type="ARBA" id="ARBA00023284"/>
    </source>
</evidence>
<comment type="function">
    <text evidence="18">Required to facilitate the formation of correct disulfide bonds in some periplasmic proteins and for the assembly of the periplasmic c-type cytochromes. Acts by transferring electrons from cytoplasmic thioredoxin to the periplasm. This transfer involves a cascade of disulfide bond formation and reduction steps.</text>
</comment>
<dbReference type="Gene3D" id="3.40.30.10">
    <property type="entry name" value="Glutaredoxin"/>
    <property type="match status" value="1"/>
</dbReference>
<protein>
    <recommendedName>
        <fullName evidence="18">Thiol:disulfide interchange protein DsbD</fullName>
        <ecNumber evidence="18">1.8.1.8</ecNumber>
    </recommendedName>
    <alternativeName>
        <fullName evidence="18">Protein-disulfide reductase</fullName>
        <shortName evidence="18">Disulfide reductase</shortName>
    </alternativeName>
</protein>
<organism evidence="20 21">
    <name type="scientific">Sphaerotilus microaerophilus</name>
    <dbReference type="NCBI Taxonomy" id="2914710"/>
    <lineage>
        <taxon>Bacteria</taxon>
        <taxon>Pseudomonadati</taxon>
        <taxon>Pseudomonadota</taxon>
        <taxon>Betaproteobacteria</taxon>
        <taxon>Burkholderiales</taxon>
        <taxon>Sphaerotilaceae</taxon>
        <taxon>Sphaerotilus</taxon>
    </lineage>
</organism>
<feature type="disulfide bond" description="Redox-active" evidence="18">
    <location>
        <begin position="152"/>
        <end position="158"/>
    </location>
</feature>
<sequence>MSVLSAFALASSPSPSPRPLAAGQPGVCRLLRPLAMLFVLLWALLAGAMARAADDFLEPDQAFKLSARVADAATIELSYEIAPGYYMYRERFAIEAAPAGVQLGEAAYPKGKVKFDETFQKEVETFRDGLRIPLPVRAAPAEFKLTVTSQGCADKGLCYPPRPQVLKVQVADGALRQVTLMADEAGAAWQPAAGPALALGAPGGGALAASAASAGSGAAASSAGAAAPAPAAKAPPASAGAGAGAGAGGVEGALRSGNLWTVVGVFLLAGLLLSFTPCVLPMLPILSSIIVGQGAPVSRPKGFVLSLAYSLGMALVYTAMGVAAGLAGEGLAAALQNPWVLGAFALLLVGFSLSMFGFYELQLPSALQNRLTATSGRLQGGSYAGVFLMGGLSALIVGPCVAAPLAGALVYISQTRDVLLGGAALFALACGMSVPLLLLGLSAGSLLPRAGAWMEGVKRFFGVLLLAVALWMVAPVLPAWVAMAAWGVLALGCAVQLRAFDRLPDDAAGLRRIAKALGVALALAGAAQIVGLLSGGRDLLQPLAHLRGGVAAAAPGAALPAAAGHALAFQRVKTLAELEAAVRSAGRPVMFDFYADWCVSCKEFEQFTFSDPQVRSRLANVLLLQVDVTANNADDKALLKRFGLFGPPAILFFDPAGQELADRRVIGFQNVAQFLGSLDAAGIRALN</sequence>
<comment type="similarity">
    <text evidence="2 18">Belongs to the thioredoxin family. DsbD subfamily.</text>
</comment>
<dbReference type="NCBIfam" id="NF001419">
    <property type="entry name" value="PRK00293.1"/>
    <property type="match status" value="1"/>
</dbReference>
<accession>A0ABN6PMM4</accession>
<evidence type="ECO:0000256" key="3">
    <source>
        <dbReference type="ARBA" id="ARBA00022448"/>
    </source>
</evidence>
<dbReference type="Gene3D" id="2.60.40.1250">
    <property type="entry name" value="Thiol:disulfide interchange protein DsbD, N-terminal domain"/>
    <property type="match status" value="1"/>
</dbReference>
<dbReference type="SUPFAM" id="SSF52833">
    <property type="entry name" value="Thioredoxin-like"/>
    <property type="match status" value="1"/>
</dbReference>
<dbReference type="InterPro" id="IPR003834">
    <property type="entry name" value="Cyt_c_assmbl_TM_dom"/>
</dbReference>
<evidence type="ECO:0000256" key="9">
    <source>
        <dbReference type="ARBA" id="ARBA00022982"/>
    </source>
</evidence>
<keyword evidence="8 18" id="KW-0201">Cytochrome c-type biogenesis</keyword>
<reference evidence="20" key="1">
    <citation type="submission" date="2022-04" db="EMBL/GenBank/DDBJ databases">
        <title>Whole genome sequence of Sphaerotilus sp. FB-5.</title>
        <authorList>
            <person name="Takeda M."/>
            <person name="Narihara S."/>
            <person name="Akimoto M."/>
            <person name="Akimoto R."/>
            <person name="Nishiyashiki S."/>
            <person name="Murakami T."/>
        </authorList>
    </citation>
    <scope>NUCLEOTIDE SEQUENCE</scope>
    <source>
        <strain evidence="20">FB-5</strain>
    </source>
</reference>
<evidence type="ECO:0000256" key="13">
    <source>
        <dbReference type="ARBA" id="ARBA00023136"/>
    </source>
</evidence>
<name>A0ABN6PMM4_9BURK</name>
<dbReference type="Proteomes" id="UP001057498">
    <property type="component" value="Chromosome"/>
</dbReference>
<dbReference type="InterPro" id="IPR022910">
    <property type="entry name" value="Thiol_diS_interchange_DbsD"/>
</dbReference>
<dbReference type="CDD" id="cd02953">
    <property type="entry name" value="DsbDgamma"/>
    <property type="match status" value="1"/>
</dbReference>
<evidence type="ECO:0000256" key="6">
    <source>
        <dbReference type="ARBA" id="ARBA00022692"/>
    </source>
</evidence>
<dbReference type="Pfam" id="PF13899">
    <property type="entry name" value="Thioredoxin_7"/>
    <property type="match status" value="1"/>
</dbReference>
<keyword evidence="12 18" id="KW-0520">NAD</keyword>
<keyword evidence="6 18" id="KW-0812">Transmembrane</keyword>
<keyword evidence="14 18" id="KW-1015">Disulfide bond</keyword>
<keyword evidence="5 18" id="KW-0997">Cell inner membrane</keyword>
<feature type="transmembrane region" description="Helical" evidence="18">
    <location>
        <begin position="418"/>
        <end position="441"/>
    </location>
</feature>
<evidence type="ECO:0000256" key="8">
    <source>
        <dbReference type="ARBA" id="ARBA00022748"/>
    </source>
</evidence>
<evidence type="ECO:0000256" key="18">
    <source>
        <dbReference type="HAMAP-Rule" id="MF_00399"/>
    </source>
</evidence>
<comment type="catalytic activity">
    <reaction evidence="17 18">
        <text>[protein]-dithiol + NADP(+) = [protein]-disulfide + NADPH + H(+)</text>
        <dbReference type="Rhea" id="RHEA:18753"/>
        <dbReference type="Rhea" id="RHEA-COMP:10593"/>
        <dbReference type="Rhea" id="RHEA-COMP:10594"/>
        <dbReference type="ChEBI" id="CHEBI:15378"/>
        <dbReference type="ChEBI" id="CHEBI:29950"/>
        <dbReference type="ChEBI" id="CHEBI:50058"/>
        <dbReference type="ChEBI" id="CHEBI:57783"/>
        <dbReference type="ChEBI" id="CHEBI:58349"/>
        <dbReference type="EC" id="1.8.1.8"/>
    </reaction>
</comment>
<evidence type="ECO:0000256" key="12">
    <source>
        <dbReference type="ARBA" id="ARBA00023027"/>
    </source>
</evidence>
<keyword evidence="4 18" id="KW-1003">Cell membrane</keyword>
<evidence type="ECO:0000256" key="2">
    <source>
        <dbReference type="ARBA" id="ARBA00007241"/>
    </source>
</evidence>
<evidence type="ECO:0000256" key="16">
    <source>
        <dbReference type="ARBA" id="ARBA00047388"/>
    </source>
</evidence>
<feature type="transmembrane region" description="Helical" evidence="18">
    <location>
        <begin position="303"/>
        <end position="327"/>
    </location>
</feature>
<evidence type="ECO:0000256" key="17">
    <source>
        <dbReference type="ARBA" id="ARBA00047804"/>
    </source>
</evidence>